<keyword evidence="2" id="KW-0378">Hydrolase</keyword>
<dbReference type="InterPro" id="IPR017853">
    <property type="entry name" value="GH"/>
</dbReference>
<dbReference type="Proteomes" id="UP000239833">
    <property type="component" value="Chromosome"/>
</dbReference>
<organism evidence="2 3">
    <name type="scientific">Paenibacillus larvae subsp. larvae</name>
    <dbReference type="NCBI Taxonomy" id="147375"/>
    <lineage>
        <taxon>Bacteria</taxon>
        <taxon>Bacillati</taxon>
        <taxon>Bacillota</taxon>
        <taxon>Bacilli</taxon>
        <taxon>Bacillales</taxon>
        <taxon>Paenibacillaceae</taxon>
        <taxon>Paenibacillus</taxon>
    </lineage>
</organism>
<evidence type="ECO:0000259" key="1">
    <source>
        <dbReference type="PROSITE" id="PS51910"/>
    </source>
</evidence>
<keyword evidence="2" id="KW-0326">Glycosidase</keyword>
<evidence type="ECO:0000313" key="2">
    <source>
        <dbReference type="EMBL" id="AVF27431.1"/>
    </source>
</evidence>
<evidence type="ECO:0000313" key="3">
    <source>
        <dbReference type="Proteomes" id="UP000239833"/>
    </source>
</evidence>
<dbReference type="SUPFAM" id="SSF51445">
    <property type="entry name" value="(Trans)glycosidases"/>
    <property type="match status" value="1"/>
</dbReference>
<name>A0A2L1U3E6_9BACL</name>
<sequence length="128" mass="13946">MGVDDKTGTNGLFAKAVPGPSKGPCGIWDDASQGECGGQNPFYYIKSNMETNSSFVKYRDPASKAPWLYSRSKKEMYTYEDEESLAFKADYINSKGYGGAIIWELSGDAPSKGSTLTTILYNKLLAGK</sequence>
<protein>
    <submittedName>
        <fullName evidence="2">Chitinase A1</fullName>
        <ecNumber evidence="2">3.2.1.14</ecNumber>
    </submittedName>
</protein>
<dbReference type="Gene3D" id="3.20.20.80">
    <property type="entry name" value="Glycosidases"/>
    <property type="match status" value="1"/>
</dbReference>
<dbReference type="PROSITE" id="PS51910">
    <property type="entry name" value="GH18_2"/>
    <property type="match status" value="1"/>
</dbReference>
<dbReference type="AlphaFoldDB" id="A0A2L1U3E6"/>
<dbReference type="InterPro" id="IPR001223">
    <property type="entry name" value="Glyco_hydro18_cat"/>
</dbReference>
<reference evidence="3" key="1">
    <citation type="submission" date="2017-02" db="EMBL/GenBank/DDBJ databases">
        <title>Delineation of Paenibacillus larvae strains originating from foulbrood outbreaks.</title>
        <authorList>
            <person name="Beims H."/>
            <person name="Bunk B."/>
            <person name="Sproeer C."/>
            <person name="Mohr K.I."/>
            <person name="Pradella S."/>
            <person name="Guenther G."/>
            <person name="Rohde M."/>
            <person name="von der Ohe W."/>
            <person name="Steinert M."/>
        </authorList>
    </citation>
    <scope>NUCLEOTIDE SEQUENCE [LARGE SCALE GENOMIC DNA]</scope>
    <source>
        <strain evidence="3">Eric_III</strain>
    </source>
</reference>
<dbReference type="Gene3D" id="3.10.50.10">
    <property type="match status" value="1"/>
</dbReference>
<feature type="domain" description="GH18" evidence="1">
    <location>
        <begin position="1"/>
        <end position="127"/>
    </location>
</feature>
<gene>
    <name evidence="2" type="primary">chiA1</name>
    <name evidence="2" type="ORF">ERICIII_03318</name>
</gene>
<accession>A0A2L1U3E6</accession>
<dbReference type="STRING" id="147375.BXP28_09470"/>
<dbReference type="EMBL" id="CP019655">
    <property type="protein sequence ID" value="AVF27431.1"/>
    <property type="molecule type" value="Genomic_DNA"/>
</dbReference>
<dbReference type="EC" id="3.2.1.14" evidence="2"/>
<dbReference type="InterPro" id="IPR029070">
    <property type="entry name" value="Chitinase_insertion_sf"/>
</dbReference>
<dbReference type="Pfam" id="PF00704">
    <property type="entry name" value="Glyco_hydro_18"/>
    <property type="match status" value="1"/>
</dbReference>
<dbReference type="GO" id="GO:0008843">
    <property type="term" value="F:endochitinase activity"/>
    <property type="evidence" value="ECO:0007669"/>
    <property type="project" value="UniProtKB-EC"/>
</dbReference>
<proteinExistence type="predicted"/>
<dbReference type="GO" id="GO:0005975">
    <property type="term" value="P:carbohydrate metabolic process"/>
    <property type="evidence" value="ECO:0007669"/>
    <property type="project" value="InterPro"/>
</dbReference>